<dbReference type="EMBL" id="CP144695">
    <property type="protein sequence ID" value="WVZ08444.1"/>
    <property type="molecule type" value="Genomic_DNA"/>
</dbReference>
<keyword evidence="2" id="KW-0132">Cell division</keyword>
<dbReference type="InterPro" id="IPR036915">
    <property type="entry name" value="Cyclin-like_sf"/>
</dbReference>
<name>A0AAQ3NE21_VIGMU</name>
<gene>
    <name evidence="4" type="ORF">V8G54_021790</name>
</gene>
<dbReference type="SUPFAM" id="SSF47954">
    <property type="entry name" value="Cyclin-like"/>
    <property type="match status" value="1"/>
</dbReference>
<evidence type="ECO:0000256" key="2">
    <source>
        <dbReference type="ARBA" id="ARBA00022618"/>
    </source>
</evidence>
<organism evidence="4 5">
    <name type="scientific">Vigna mungo</name>
    <name type="common">Black gram</name>
    <name type="synonym">Phaseolus mungo</name>
    <dbReference type="NCBI Taxonomy" id="3915"/>
    <lineage>
        <taxon>Eukaryota</taxon>
        <taxon>Viridiplantae</taxon>
        <taxon>Streptophyta</taxon>
        <taxon>Embryophyta</taxon>
        <taxon>Tracheophyta</taxon>
        <taxon>Spermatophyta</taxon>
        <taxon>Magnoliopsida</taxon>
        <taxon>eudicotyledons</taxon>
        <taxon>Gunneridae</taxon>
        <taxon>Pentapetalae</taxon>
        <taxon>rosids</taxon>
        <taxon>fabids</taxon>
        <taxon>Fabales</taxon>
        <taxon>Fabaceae</taxon>
        <taxon>Papilionoideae</taxon>
        <taxon>50 kb inversion clade</taxon>
        <taxon>NPAAA clade</taxon>
        <taxon>indigoferoid/millettioid clade</taxon>
        <taxon>Phaseoleae</taxon>
        <taxon>Vigna</taxon>
    </lineage>
</organism>
<evidence type="ECO:0000313" key="5">
    <source>
        <dbReference type="Proteomes" id="UP001374535"/>
    </source>
</evidence>
<dbReference type="Gene3D" id="1.10.472.10">
    <property type="entry name" value="Cyclin-like"/>
    <property type="match status" value="1"/>
</dbReference>
<dbReference type="Proteomes" id="UP001374535">
    <property type="component" value="Chromosome 6"/>
</dbReference>
<proteinExistence type="inferred from homology"/>
<comment type="similarity">
    <text evidence="1">Belongs to the cyclin family. Cyclin U/P subfamily.</text>
</comment>
<dbReference type="GO" id="GO:0051301">
    <property type="term" value="P:cell division"/>
    <property type="evidence" value="ECO:0007669"/>
    <property type="project" value="UniProtKB-KW"/>
</dbReference>
<dbReference type="Pfam" id="PF08613">
    <property type="entry name" value="Cyclin"/>
    <property type="match status" value="1"/>
</dbReference>
<dbReference type="AlphaFoldDB" id="A0AAQ3NE21"/>
<dbReference type="PANTHER" id="PTHR15615:SF108">
    <property type="entry name" value="PROTEIN CNPPD1"/>
    <property type="match status" value="1"/>
</dbReference>
<sequence>MFSLSALASGGWRGGSKVGDFEIWVGLTCSDYGNEQIGQRALAVLFSLGREGHNSFSGYVDRLSFFCSKHLCLSCSFVCSLDMGSLAVETEDVSSDMYLSLGIKETDKGVGVPRVLSLLSSVLERLVQRNETLLEANHIKDVVTVFHGLRAPSLSVRKYIDRIFKYSGCSPSCFVVAQIYVDRFIQHTEIKLTSLNVHRLLITSIMLAAKFIDDAFYNNAYYAKVGGVSTSELNRLEMSFLFGVDFRLQVSVDTFGRYCRQLEKEAAETLQIERPMQACRIKESWSNKDDPTCASTIAR</sequence>
<protein>
    <recommendedName>
        <fullName evidence="6">Cyclin-P3-1</fullName>
    </recommendedName>
</protein>
<evidence type="ECO:0000313" key="4">
    <source>
        <dbReference type="EMBL" id="WVZ08444.1"/>
    </source>
</evidence>
<dbReference type="InterPro" id="IPR013922">
    <property type="entry name" value="Cyclin_PHO80-like"/>
</dbReference>
<evidence type="ECO:0008006" key="6">
    <source>
        <dbReference type="Google" id="ProtNLM"/>
    </source>
</evidence>
<reference evidence="4 5" key="1">
    <citation type="journal article" date="2023" name="Life. Sci Alliance">
        <title>Evolutionary insights into 3D genome organization and epigenetic landscape of Vigna mungo.</title>
        <authorList>
            <person name="Junaid A."/>
            <person name="Singh B."/>
            <person name="Bhatia S."/>
        </authorList>
    </citation>
    <scope>NUCLEOTIDE SEQUENCE [LARGE SCALE GENOMIC DNA]</scope>
    <source>
        <strain evidence="4">Urdbean</strain>
    </source>
</reference>
<dbReference type="GO" id="GO:0019901">
    <property type="term" value="F:protein kinase binding"/>
    <property type="evidence" value="ECO:0007669"/>
    <property type="project" value="InterPro"/>
</dbReference>
<accession>A0AAQ3NE21</accession>
<dbReference type="PANTHER" id="PTHR15615">
    <property type="match status" value="1"/>
</dbReference>
<evidence type="ECO:0000256" key="1">
    <source>
        <dbReference type="ARBA" id="ARBA00007215"/>
    </source>
</evidence>
<evidence type="ECO:0000256" key="3">
    <source>
        <dbReference type="ARBA" id="ARBA00023306"/>
    </source>
</evidence>
<keyword evidence="3" id="KW-0131">Cell cycle</keyword>
<keyword evidence="5" id="KW-1185">Reference proteome</keyword>